<dbReference type="CDD" id="cd04686">
    <property type="entry name" value="NUDIX_Hydrolase"/>
    <property type="match status" value="1"/>
</dbReference>
<dbReference type="Pfam" id="PF00293">
    <property type="entry name" value="NUDIX"/>
    <property type="match status" value="1"/>
</dbReference>
<keyword evidence="2 3" id="KW-0378">Hydrolase</keyword>
<reference evidence="5 6" key="1">
    <citation type="submission" date="2017-05" db="EMBL/GenBank/DDBJ databases">
        <title>The Genome Sequence of Enterococcus sp. 8G7_MSG3316.</title>
        <authorList>
            <consortium name="The Broad Institute Genomics Platform"/>
            <consortium name="The Broad Institute Genomic Center for Infectious Diseases"/>
            <person name="Earl A."/>
            <person name="Manson A."/>
            <person name="Schwartman J."/>
            <person name="Gilmore M."/>
            <person name="Abouelleil A."/>
            <person name="Cao P."/>
            <person name="Chapman S."/>
            <person name="Cusick C."/>
            <person name="Shea T."/>
            <person name="Young S."/>
            <person name="Neafsey D."/>
            <person name="Nusbaum C."/>
            <person name="Birren B."/>
        </authorList>
    </citation>
    <scope>NUCLEOTIDE SEQUENCE [LARGE SCALE GENOMIC DNA]</scope>
    <source>
        <strain evidence="5 6">8G7_MSG3316</strain>
    </source>
</reference>
<feature type="domain" description="Nudix hydrolase" evidence="4">
    <location>
        <begin position="1"/>
        <end position="140"/>
    </location>
</feature>
<dbReference type="PROSITE" id="PS51462">
    <property type="entry name" value="NUDIX"/>
    <property type="match status" value="1"/>
</dbReference>
<evidence type="ECO:0000256" key="3">
    <source>
        <dbReference type="RuleBase" id="RU003476"/>
    </source>
</evidence>
<evidence type="ECO:0000313" key="6">
    <source>
        <dbReference type="Proteomes" id="UP000195043"/>
    </source>
</evidence>
<name>A0A242A2Z7_9ENTE</name>
<dbReference type="RefSeq" id="WP_086273479.1">
    <property type="nucleotide sequence ID" value="NZ_NGKU01000001.1"/>
</dbReference>
<comment type="similarity">
    <text evidence="1 3">Belongs to the Nudix hydrolase family.</text>
</comment>
<dbReference type="EMBL" id="NGKU01000001">
    <property type="protein sequence ID" value="OTN75417.1"/>
    <property type="molecule type" value="Genomic_DNA"/>
</dbReference>
<dbReference type="GO" id="GO:0016787">
    <property type="term" value="F:hydrolase activity"/>
    <property type="evidence" value="ECO:0007669"/>
    <property type="project" value="UniProtKB-KW"/>
</dbReference>
<proteinExistence type="inferred from homology"/>
<dbReference type="PANTHER" id="PTHR43736:SF1">
    <property type="entry name" value="DIHYDRONEOPTERIN TRIPHOSPHATE DIPHOSPHATASE"/>
    <property type="match status" value="1"/>
</dbReference>
<gene>
    <name evidence="5" type="ORF">A5886_000487</name>
</gene>
<evidence type="ECO:0000256" key="2">
    <source>
        <dbReference type="ARBA" id="ARBA00022801"/>
    </source>
</evidence>
<dbReference type="InterPro" id="IPR020476">
    <property type="entry name" value="Nudix_hydrolase"/>
</dbReference>
<protein>
    <recommendedName>
        <fullName evidence="4">Nudix hydrolase domain-containing protein</fullName>
    </recommendedName>
</protein>
<dbReference type="InterPro" id="IPR015797">
    <property type="entry name" value="NUDIX_hydrolase-like_dom_sf"/>
</dbReference>
<dbReference type="InterPro" id="IPR020084">
    <property type="entry name" value="NUDIX_hydrolase_CS"/>
</dbReference>
<evidence type="ECO:0000313" key="5">
    <source>
        <dbReference type="EMBL" id="OTN75417.1"/>
    </source>
</evidence>
<keyword evidence="6" id="KW-1185">Reference proteome</keyword>
<dbReference type="SUPFAM" id="SSF55811">
    <property type="entry name" value="Nudix"/>
    <property type="match status" value="1"/>
</dbReference>
<evidence type="ECO:0000256" key="1">
    <source>
        <dbReference type="ARBA" id="ARBA00005582"/>
    </source>
</evidence>
<organism evidence="5 6">
    <name type="scientific">Candidatus Enterococcus testudinis</name>
    <dbReference type="NCBI Taxonomy" id="1834191"/>
    <lineage>
        <taxon>Bacteria</taxon>
        <taxon>Bacillati</taxon>
        <taxon>Bacillota</taxon>
        <taxon>Bacilli</taxon>
        <taxon>Lactobacillales</taxon>
        <taxon>Enterococcaceae</taxon>
        <taxon>Enterococcus</taxon>
    </lineage>
</organism>
<dbReference type="InterPro" id="IPR000086">
    <property type="entry name" value="NUDIX_hydrolase_dom"/>
</dbReference>
<dbReference type="PANTHER" id="PTHR43736">
    <property type="entry name" value="ADP-RIBOSE PYROPHOSPHATASE"/>
    <property type="match status" value="1"/>
</dbReference>
<dbReference type="PROSITE" id="PS00893">
    <property type="entry name" value="NUDIX_BOX"/>
    <property type="match status" value="1"/>
</dbReference>
<evidence type="ECO:0000259" key="4">
    <source>
        <dbReference type="PROSITE" id="PS51462"/>
    </source>
</evidence>
<dbReference type="Gene3D" id="3.90.79.10">
    <property type="entry name" value="Nucleoside Triphosphate Pyrophosphohydrolase"/>
    <property type="match status" value="1"/>
</dbReference>
<dbReference type="Proteomes" id="UP000195043">
    <property type="component" value="Unassembled WGS sequence"/>
</dbReference>
<comment type="caution">
    <text evidence="5">The sequence shown here is derived from an EMBL/GenBank/DDBJ whole genome shotgun (WGS) entry which is preliminary data.</text>
</comment>
<dbReference type="STRING" id="1834191.A5886_000487"/>
<dbReference type="AlphaFoldDB" id="A0A242A2Z7"/>
<accession>A0A242A2Z7</accession>
<dbReference type="PRINTS" id="PR00502">
    <property type="entry name" value="NUDIXFAMILY"/>
</dbReference>
<dbReference type="OrthoDB" id="369191at2"/>
<sequence>MQHTAFGVYGIMVKNEALLVIKKKAGPYQYRYDLPGGSLETDELLEEALCREILEETGAHVKQWSQLGVVNFLYPWTYQDTTENNHICVFYKIEELLGEICETAVDFEGQDSLGASFIPLNALNETNASLPVLKAVDYVQKGQFCTNSSRLYEWHVLSEDIF</sequence>